<dbReference type="Gene3D" id="2.180.10.10">
    <property type="entry name" value="RHS repeat-associated core"/>
    <property type="match status" value="1"/>
</dbReference>
<comment type="caution">
    <text evidence="1">The sequence shown here is derived from an EMBL/GenBank/DDBJ whole genome shotgun (WGS) entry which is preliminary data.</text>
</comment>
<proteinExistence type="predicted"/>
<gene>
    <name evidence="1" type="ORF">ACFSQ6_15160</name>
</gene>
<organism evidence="1 2">
    <name type="scientific">Sphingobacterium populi</name>
    <dbReference type="NCBI Taxonomy" id="1812824"/>
    <lineage>
        <taxon>Bacteria</taxon>
        <taxon>Pseudomonadati</taxon>
        <taxon>Bacteroidota</taxon>
        <taxon>Sphingobacteriia</taxon>
        <taxon>Sphingobacteriales</taxon>
        <taxon>Sphingobacteriaceae</taxon>
        <taxon>Sphingobacterium</taxon>
    </lineage>
</organism>
<evidence type="ECO:0000313" key="1">
    <source>
        <dbReference type="EMBL" id="MFD2744736.1"/>
    </source>
</evidence>
<dbReference type="RefSeq" id="WP_066752546.1">
    <property type="nucleotide sequence ID" value="NZ_JBHUMB010000014.1"/>
</dbReference>
<keyword evidence="2" id="KW-1185">Reference proteome</keyword>
<sequence length="268" mass="30765">MIHVGVRISKYDYGARFYDAEIGRWNVVDPLSVQMRRHSPYNYAFGNPIRFIDPDGMRPEDFFEKDNIGVNKKGDVVYDDGKDDGNLFLVNDNAGKINNLADLKNNSTQLSKDYQWVASEEQLLDYVKSQWHHAEGGLNVFLEMKTTETTVSFISNQRKSGSLGVIGFQMNADGYVSGAASIFETSFNIEVDPQMRGSIFTNPYNTRNTIAHEKRHLWQMSEFRQGLMRRSDVNTLERDAIGYQRSVPSWNKTTSSFKKSVNTYEKRH</sequence>
<reference evidence="2" key="1">
    <citation type="journal article" date="2019" name="Int. J. Syst. Evol. Microbiol.">
        <title>The Global Catalogue of Microorganisms (GCM) 10K type strain sequencing project: providing services to taxonomists for standard genome sequencing and annotation.</title>
        <authorList>
            <consortium name="The Broad Institute Genomics Platform"/>
            <consortium name="The Broad Institute Genome Sequencing Center for Infectious Disease"/>
            <person name="Wu L."/>
            <person name="Ma J."/>
        </authorList>
    </citation>
    <scope>NUCLEOTIDE SEQUENCE [LARGE SCALE GENOMIC DNA]</scope>
    <source>
        <strain evidence="2">KCTC 42247</strain>
    </source>
</reference>
<dbReference type="InterPro" id="IPR022385">
    <property type="entry name" value="Rhs_assc_core"/>
</dbReference>
<dbReference type="EMBL" id="JBHUMB010000014">
    <property type="protein sequence ID" value="MFD2744736.1"/>
    <property type="molecule type" value="Genomic_DNA"/>
</dbReference>
<accession>A0ABW5UFP2</accession>
<protein>
    <submittedName>
        <fullName evidence="1">RHS repeat domain-containing protein</fullName>
    </submittedName>
</protein>
<dbReference type="Proteomes" id="UP001597418">
    <property type="component" value="Unassembled WGS sequence"/>
</dbReference>
<evidence type="ECO:0000313" key="2">
    <source>
        <dbReference type="Proteomes" id="UP001597418"/>
    </source>
</evidence>
<dbReference type="NCBIfam" id="TIGR03696">
    <property type="entry name" value="Rhs_assc_core"/>
    <property type="match status" value="1"/>
</dbReference>
<name>A0ABW5UFP2_9SPHI</name>